<sequence length="382" mass="43025">SASKKHRKLFTLKEKLEVIKRIEKGEHNCDISCALNMHESSVRMIRAQAEKIKESCKNATPVSAKKVAIFSMWIEDQTQLSLAVIQEEAKALYDAVKLELNETDAKPFTASHGWFDCFKKSSNLYNVKITGEADAADIEAAESFPAIFETIIKEGGYLSQQVFNLNETGLYWKHMPARTYISRDEAYAPGFKAAKDHMTVMLCTNSNGDCKLKPIIVYCLANPRALAEYSKDYIPVVWKSNVKAWVTASIFIVYFCNCLTAELKENLAFKILLVLDNAPGHPPCLIDLSENILPPNMTSLIQPLDQGVIAAFKHTFARLIRGRDGENKEFWRKFNVKDAIDILAEAWAEVSSSCLNAVWCRVWPVCSDVQELLDFHGEELSV</sequence>
<dbReference type="Proteomes" id="UP000007267">
    <property type="component" value="Unassembled WGS sequence"/>
</dbReference>
<dbReference type="InterPro" id="IPR050863">
    <property type="entry name" value="CenT-Element_Derived"/>
</dbReference>
<dbReference type="GeneTree" id="ENSGT00940000163154"/>
<dbReference type="Gene3D" id="1.10.10.10">
    <property type="entry name" value="Winged helix-like DNA-binding domain superfamily/Winged helix DNA-binding domain"/>
    <property type="match status" value="1"/>
</dbReference>
<dbReference type="GO" id="GO:0003677">
    <property type="term" value="F:DNA binding"/>
    <property type="evidence" value="ECO:0007669"/>
    <property type="project" value="UniProtKB-KW"/>
</dbReference>
<reference evidence="3" key="4">
    <citation type="submission" date="2025-09" db="UniProtKB">
        <authorList>
            <consortium name="Ensembl"/>
        </authorList>
    </citation>
    <scope>IDENTIFICATION</scope>
</reference>
<organism evidence="3 4">
    <name type="scientific">Pelodiscus sinensis</name>
    <name type="common">Chinese softshell turtle</name>
    <name type="synonym">Trionyx sinensis</name>
    <dbReference type="NCBI Taxonomy" id="13735"/>
    <lineage>
        <taxon>Eukaryota</taxon>
        <taxon>Metazoa</taxon>
        <taxon>Chordata</taxon>
        <taxon>Craniata</taxon>
        <taxon>Vertebrata</taxon>
        <taxon>Euteleostomi</taxon>
        <taxon>Archelosauria</taxon>
        <taxon>Testudinata</taxon>
        <taxon>Testudines</taxon>
        <taxon>Cryptodira</taxon>
        <taxon>Trionychia</taxon>
        <taxon>Trionychidae</taxon>
        <taxon>Pelodiscus</taxon>
    </lineage>
</organism>
<dbReference type="PANTHER" id="PTHR19303:SF26">
    <property type="entry name" value="TIGGER TRANSPOSABLE ELEMENT-DERIVED PROTEIN 1"/>
    <property type="match status" value="1"/>
</dbReference>
<dbReference type="InterPro" id="IPR009057">
    <property type="entry name" value="Homeodomain-like_sf"/>
</dbReference>
<dbReference type="Ensembl" id="ENSPSIT00000005867.1">
    <property type="protein sequence ID" value="ENSPSIP00000005832.1"/>
    <property type="gene ID" value="ENSPSIG00000005424.1"/>
</dbReference>
<dbReference type="SUPFAM" id="SSF46689">
    <property type="entry name" value="Homeodomain-like"/>
    <property type="match status" value="1"/>
</dbReference>
<reference evidence="4" key="2">
    <citation type="journal article" date="2013" name="Nat. Genet.">
        <title>The draft genomes of soft-shell turtle and green sea turtle yield insights into the development and evolution of the turtle-specific body plan.</title>
        <authorList>
            <person name="Wang Z."/>
            <person name="Pascual-Anaya J."/>
            <person name="Zadissa A."/>
            <person name="Li W."/>
            <person name="Niimura Y."/>
            <person name="Huang Z."/>
            <person name="Li C."/>
            <person name="White S."/>
            <person name="Xiong Z."/>
            <person name="Fang D."/>
            <person name="Wang B."/>
            <person name="Ming Y."/>
            <person name="Chen Y."/>
            <person name="Zheng Y."/>
            <person name="Kuraku S."/>
            <person name="Pignatelli M."/>
            <person name="Herrero J."/>
            <person name="Beal K."/>
            <person name="Nozawa M."/>
            <person name="Li Q."/>
            <person name="Wang J."/>
            <person name="Zhang H."/>
            <person name="Yu L."/>
            <person name="Shigenobu S."/>
            <person name="Wang J."/>
            <person name="Liu J."/>
            <person name="Flicek P."/>
            <person name="Searle S."/>
            <person name="Wang J."/>
            <person name="Kuratani S."/>
            <person name="Yin Y."/>
            <person name="Aken B."/>
            <person name="Zhang G."/>
            <person name="Irie N."/>
        </authorList>
    </citation>
    <scope>NUCLEOTIDE SEQUENCE [LARGE SCALE GENOMIC DNA]</scope>
    <source>
        <strain evidence="4">Daiwa-1</strain>
    </source>
</reference>
<dbReference type="EMBL" id="AGCU01003925">
    <property type="status" value="NOT_ANNOTATED_CDS"/>
    <property type="molecule type" value="Genomic_DNA"/>
</dbReference>
<dbReference type="AlphaFoldDB" id="K7FCS2"/>
<feature type="domain" description="DDE-1" evidence="1">
    <location>
        <begin position="195"/>
        <end position="359"/>
    </location>
</feature>
<dbReference type="Pfam" id="PF03184">
    <property type="entry name" value="DDE_1"/>
    <property type="match status" value="1"/>
</dbReference>
<accession>K7FCS2</accession>
<dbReference type="InterPro" id="IPR007889">
    <property type="entry name" value="HTH_Psq"/>
</dbReference>
<keyword evidence="4" id="KW-1185">Reference proteome</keyword>
<dbReference type="InterPro" id="IPR004875">
    <property type="entry name" value="DDE_SF_endonuclease_dom"/>
</dbReference>
<feature type="domain" description="HTH psq-type" evidence="2">
    <location>
        <begin position="4"/>
        <end position="53"/>
    </location>
</feature>
<evidence type="ECO:0000313" key="4">
    <source>
        <dbReference type="Proteomes" id="UP000007267"/>
    </source>
</evidence>
<evidence type="ECO:0008006" key="5">
    <source>
        <dbReference type="Google" id="ProtNLM"/>
    </source>
</evidence>
<dbReference type="GO" id="GO:0005634">
    <property type="term" value="C:nucleus"/>
    <property type="evidence" value="ECO:0007669"/>
    <property type="project" value="UniProtKB-SubCell"/>
</dbReference>
<evidence type="ECO:0000259" key="1">
    <source>
        <dbReference type="Pfam" id="PF03184"/>
    </source>
</evidence>
<reference evidence="4" key="1">
    <citation type="submission" date="2011-10" db="EMBL/GenBank/DDBJ databases">
        <authorList>
            <consortium name="Soft-shell Turtle Genome Consortium"/>
        </authorList>
    </citation>
    <scope>NUCLEOTIDE SEQUENCE [LARGE SCALE GENOMIC DNA]</scope>
    <source>
        <strain evidence="4">Daiwa-1</strain>
    </source>
</reference>
<dbReference type="Pfam" id="PF04218">
    <property type="entry name" value="CENP-B_N"/>
    <property type="match status" value="1"/>
</dbReference>
<dbReference type="OMA" id="CPANILD"/>
<evidence type="ECO:0000313" key="3">
    <source>
        <dbReference type="Ensembl" id="ENSPSIP00000005832.1"/>
    </source>
</evidence>
<dbReference type="InterPro" id="IPR036388">
    <property type="entry name" value="WH-like_DNA-bd_sf"/>
</dbReference>
<name>K7FCS2_PELSI</name>
<evidence type="ECO:0000259" key="2">
    <source>
        <dbReference type="Pfam" id="PF04218"/>
    </source>
</evidence>
<dbReference type="Gene3D" id="1.10.10.60">
    <property type="entry name" value="Homeodomain-like"/>
    <property type="match status" value="1"/>
</dbReference>
<protein>
    <recommendedName>
        <fullName evidence="5">HTH CENPB-type domain-containing protein</fullName>
    </recommendedName>
</protein>
<dbReference type="PANTHER" id="PTHR19303">
    <property type="entry name" value="TRANSPOSON"/>
    <property type="match status" value="1"/>
</dbReference>
<proteinExistence type="predicted"/>
<reference evidence="3" key="3">
    <citation type="submission" date="2025-08" db="UniProtKB">
        <authorList>
            <consortium name="Ensembl"/>
        </authorList>
    </citation>
    <scope>IDENTIFICATION</scope>
</reference>
<dbReference type="eggNOG" id="KOG3105">
    <property type="taxonomic scope" value="Eukaryota"/>
</dbReference>